<reference evidence="2 3" key="1">
    <citation type="journal article" date="2024" name="BMC Biol.">
        <title>Comparative genomics of Ascetosporea gives new insight into the evolutionary basis for animal parasitism in Rhizaria.</title>
        <authorList>
            <person name="Hiltunen Thoren M."/>
            <person name="Onut-Brannstrom I."/>
            <person name="Alfjorden A."/>
            <person name="Peckova H."/>
            <person name="Swords F."/>
            <person name="Hooper C."/>
            <person name="Holzer A.S."/>
            <person name="Bass D."/>
            <person name="Burki F."/>
        </authorList>
    </citation>
    <scope>NUCLEOTIDE SEQUENCE [LARGE SCALE GENOMIC DNA]</scope>
    <source>
        <strain evidence="2">20-A016</strain>
    </source>
</reference>
<feature type="transmembrane region" description="Helical" evidence="1">
    <location>
        <begin position="245"/>
        <end position="265"/>
    </location>
</feature>
<feature type="transmembrane region" description="Helical" evidence="1">
    <location>
        <begin position="209"/>
        <end position="233"/>
    </location>
</feature>
<evidence type="ECO:0008006" key="4">
    <source>
        <dbReference type="Google" id="ProtNLM"/>
    </source>
</evidence>
<organism evidence="2 3">
    <name type="scientific">Bonamia ostreae</name>
    <dbReference type="NCBI Taxonomy" id="126728"/>
    <lineage>
        <taxon>Eukaryota</taxon>
        <taxon>Sar</taxon>
        <taxon>Rhizaria</taxon>
        <taxon>Endomyxa</taxon>
        <taxon>Ascetosporea</taxon>
        <taxon>Haplosporida</taxon>
        <taxon>Bonamia</taxon>
    </lineage>
</organism>
<evidence type="ECO:0000313" key="3">
    <source>
        <dbReference type="Proteomes" id="UP001439008"/>
    </source>
</evidence>
<name>A0ABV2AQI8_9EUKA</name>
<comment type="caution">
    <text evidence="2">The sequence shown here is derived from an EMBL/GenBank/DDBJ whole genome shotgun (WGS) entry which is preliminary data.</text>
</comment>
<protein>
    <recommendedName>
        <fullName evidence="4">Gustatory receptor</fullName>
    </recommendedName>
</protein>
<keyword evidence="1" id="KW-0812">Transmembrane</keyword>
<keyword evidence="1" id="KW-1133">Transmembrane helix</keyword>
<keyword evidence="1" id="KW-0472">Membrane</keyword>
<keyword evidence="3" id="KW-1185">Reference proteome</keyword>
<proteinExistence type="predicted"/>
<dbReference type="Proteomes" id="UP001439008">
    <property type="component" value="Unassembled WGS sequence"/>
</dbReference>
<feature type="transmembrane region" description="Helical" evidence="1">
    <location>
        <begin position="48"/>
        <end position="65"/>
    </location>
</feature>
<feature type="transmembrane region" description="Helical" evidence="1">
    <location>
        <begin position="85"/>
        <end position="104"/>
    </location>
</feature>
<feature type="transmembrane region" description="Helical" evidence="1">
    <location>
        <begin position="116"/>
        <end position="135"/>
    </location>
</feature>
<evidence type="ECO:0000256" key="1">
    <source>
        <dbReference type="SAM" id="Phobius"/>
    </source>
</evidence>
<feature type="transmembrane region" description="Helical" evidence="1">
    <location>
        <begin position="6"/>
        <end position="27"/>
    </location>
</feature>
<feature type="transmembrane region" description="Helical" evidence="1">
    <location>
        <begin position="164"/>
        <end position="182"/>
    </location>
</feature>
<accession>A0ABV2AQI8</accession>
<dbReference type="EMBL" id="JBDODL010001561">
    <property type="protein sequence ID" value="MES1921622.1"/>
    <property type="molecule type" value="Genomic_DNA"/>
</dbReference>
<gene>
    <name evidence="2" type="ORF">MHBO_003149</name>
</gene>
<evidence type="ECO:0000313" key="2">
    <source>
        <dbReference type="EMBL" id="MES1921622.1"/>
    </source>
</evidence>
<sequence>MSQILESVEILLCTNFILLLKFFLFCWAKCVVENGFSKLFDHRNVKTYCRLFGTLSTLCFAFLSFDPQNRLRVLSPKIYYLLRRAGFLFFVAIFASVSNLSLLAIRVLTDQTYCRFIYNVLLVLLSFSYCVLMAVREVMGLLWTCEEETDLTSQLDGIDVAMDLLEAGILLLSMVVSFYAYCKSYKFCNRLEAMLMDERRRVFREFRKWIIFLGFCCSTLVVVFVTNYQLVLYKKLRILTMDDRILFSIISFAILSLYYSIIYFIF</sequence>